<dbReference type="InterPro" id="IPR025984">
    <property type="entry name" value="DCTPP"/>
</dbReference>
<dbReference type="GO" id="GO:0009143">
    <property type="term" value="P:nucleoside triphosphate catabolic process"/>
    <property type="evidence" value="ECO:0007669"/>
    <property type="project" value="InterPro"/>
</dbReference>
<dbReference type="Gene3D" id="1.10.287.1080">
    <property type="entry name" value="MazG-like"/>
    <property type="match status" value="1"/>
</dbReference>
<dbReference type="PIRSF" id="PIRSF029826">
    <property type="entry name" value="UCP029826_pph"/>
    <property type="match status" value="1"/>
</dbReference>
<dbReference type="GO" id="GO:0047429">
    <property type="term" value="F:nucleoside triphosphate diphosphatase activity"/>
    <property type="evidence" value="ECO:0007669"/>
    <property type="project" value="InterPro"/>
</dbReference>
<dbReference type="PANTHER" id="PTHR46523:SF1">
    <property type="entry name" value="DCTP PYROPHOSPHATASE 1"/>
    <property type="match status" value="1"/>
</dbReference>
<keyword evidence="3" id="KW-1185">Reference proteome</keyword>
<dbReference type="Pfam" id="PF12643">
    <property type="entry name" value="MazG-like"/>
    <property type="match status" value="1"/>
</dbReference>
<dbReference type="EMBL" id="CP032098">
    <property type="protein sequence ID" value="AXX91188.1"/>
    <property type="molecule type" value="Genomic_DNA"/>
</dbReference>
<dbReference type="CDD" id="cd11537">
    <property type="entry name" value="NTP-PPase_RS21-C6_like"/>
    <property type="match status" value="1"/>
</dbReference>
<proteinExistence type="predicted"/>
<name>A0A2G1DEK8_9BACT</name>
<dbReference type="SUPFAM" id="SSF101386">
    <property type="entry name" value="all-alpha NTP pyrophosphatases"/>
    <property type="match status" value="1"/>
</dbReference>
<reference evidence="1 4" key="2">
    <citation type="submission" date="2018-08" db="EMBL/GenBank/DDBJ databases">
        <title>Complete genome of the Arcobacter molluscorum type strain LMG 25693.</title>
        <authorList>
            <person name="Miller W.G."/>
            <person name="Yee E."/>
            <person name="Bono J.L."/>
        </authorList>
    </citation>
    <scope>NUCLEOTIDE SEQUENCE [LARGE SCALE GENOMIC DNA]</scope>
    <source>
        <strain evidence="1 4">CECT 7696</strain>
    </source>
</reference>
<dbReference type="Proteomes" id="UP000221222">
    <property type="component" value="Unassembled WGS sequence"/>
</dbReference>
<keyword evidence="2" id="KW-0378">Hydrolase</keyword>
<organism evidence="2 3">
    <name type="scientific">Malaciobacter molluscorum LMG 25693</name>
    <dbReference type="NCBI Taxonomy" id="870501"/>
    <lineage>
        <taxon>Bacteria</taxon>
        <taxon>Pseudomonadati</taxon>
        <taxon>Campylobacterota</taxon>
        <taxon>Epsilonproteobacteria</taxon>
        <taxon>Campylobacterales</taxon>
        <taxon>Arcobacteraceae</taxon>
        <taxon>Malaciobacter</taxon>
    </lineage>
</organism>
<dbReference type="KEGG" id="amol:AMOL_0149"/>
<dbReference type="EMBL" id="NXFY01000029">
    <property type="protein sequence ID" value="PHO16925.1"/>
    <property type="molecule type" value="Genomic_DNA"/>
</dbReference>
<protein>
    <submittedName>
        <fullName evidence="1 2">Nucleotide pyrophosphohydrolase</fullName>
    </submittedName>
</protein>
<evidence type="ECO:0000313" key="1">
    <source>
        <dbReference type="EMBL" id="AXX91188.1"/>
    </source>
</evidence>
<accession>A0A2G1DEK8</accession>
<reference evidence="2 3" key="1">
    <citation type="submission" date="2017-09" db="EMBL/GenBank/DDBJ databases">
        <title>Arcobacter canalis sp. nov., a new species isolated from a water canal contaminated with urban sewage.</title>
        <authorList>
            <person name="Perez-Cataluna A."/>
            <person name="Salas-Masso N."/>
            <person name="Figueras M.J."/>
        </authorList>
    </citation>
    <scope>NUCLEOTIDE SEQUENCE [LARGE SCALE GENOMIC DNA]</scope>
    <source>
        <strain evidence="2 3">F98-3</strain>
    </source>
</reference>
<gene>
    <name evidence="1" type="ORF">AMOL_0149</name>
    <name evidence="2" type="ORF">CPU12_13170</name>
</gene>
<dbReference type="Proteomes" id="UP000262712">
    <property type="component" value="Chromosome"/>
</dbReference>
<dbReference type="RefSeq" id="WP_099343584.1">
    <property type="nucleotide sequence ID" value="NZ_CP032098.1"/>
</dbReference>
<dbReference type="PANTHER" id="PTHR46523">
    <property type="entry name" value="DCTP PYROPHOSPHATASE 1"/>
    <property type="match status" value="1"/>
</dbReference>
<dbReference type="AlphaFoldDB" id="A0A2G1DEK8"/>
<evidence type="ECO:0000313" key="3">
    <source>
        <dbReference type="Proteomes" id="UP000221222"/>
    </source>
</evidence>
<sequence length="114" mass="13541">MNIEKIYEEIKKFSKQRDWDKHHNPKNLAMALSVETAELVEIFQWLDFNASKNLAGDKKIHLKEEIADVAIYLIRICMAYDIDLEEAIFEKMIKNEKKYPLFDKDGNKIDYSKK</sequence>
<evidence type="ECO:0000313" key="2">
    <source>
        <dbReference type="EMBL" id="PHO16925.1"/>
    </source>
</evidence>
<evidence type="ECO:0000313" key="4">
    <source>
        <dbReference type="Proteomes" id="UP000262712"/>
    </source>
</evidence>
<dbReference type="InterPro" id="IPR052555">
    <property type="entry name" value="dCTP_Pyrophosphatase"/>
</dbReference>